<reference evidence="2 3" key="1">
    <citation type="submission" date="2018-06" db="EMBL/GenBank/DDBJ databases">
        <title>Comparative genomics reveals the genomic features of Rhizophagus irregularis, R. cerebriforme, R. diaphanum and Gigaspora rosea, and their symbiotic lifestyle signature.</title>
        <authorList>
            <person name="Morin E."/>
            <person name="San Clemente H."/>
            <person name="Chen E.C.H."/>
            <person name="De La Providencia I."/>
            <person name="Hainaut M."/>
            <person name="Kuo A."/>
            <person name="Kohler A."/>
            <person name="Murat C."/>
            <person name="Tang N."/>
            <person name="Roy S."/>
            <person name="Loubradou J."/>
            <person name="Henrissat B."/>
            <person name="Grigoriev I.V."/>
            <person name="Corradi N."/>
            <person name="Roux C."/>
            <person name="Martin F.M."/>
        </authorList>
    </citation>
    <scope>NUCLEOTIDE SEQUENCE [LARGE SCALE GENOMIC DNA]</scope>
    <source>
        <strain evidence="2 3">DAOM 194757</strain>
    </source>
</reference>
<accession>A0A397VUJ1</accession>
<keyword evidence="1" id="KW-0812">Transmembrane</keyword>
<gene>
    <name evidence="2" type="ORF">C2G38_2138696</name>
</gene>
<keyword evidence="3" id="KW-1185">Reference proteome</keyword>
<comment type="caution">
    <text evidence="2">The sequence shown here is derived from an EMBL/GenBank/DDBJ whole genome shotgun (WGS) entry which is preliminary data.</text>
</comment>
<organism evidence="2 3">
    <name type="scientific">Gigaspora rosea</name>
    <dbReference type="NCBI Taxonomy" id="44941"/>
    <lineage>
        <taxon>Eukaryota</taxon>
        <taxon>Fungi</taxon>
        <taxon>Fungi incertae sedis</taxon>
        <taxon>Mucoromycota</taxon>
        <taxon>Glomeromycotina</taxon>
        <taxon>Glomeromycetes</taxon>
        <taxon>Diversisporales</taxon>
        <taxon>Gigasporaceae</taxon>
        <taxon>Gigaspora</taxon>
    </lineage>
</organism>
<dbReference type="Proteomes" id="UP000266673">
    <property type="component" value="Unassembled WGS sequence"/>
</dbReference>
<dbReference type="OrthoDB" id="2447101at2759"/>
<keyword evidence="1" id="KW-1133">Transmembrane helix</keyword>
<dbReference type="EMBL" id="QKWP01000168">
    <property type="protein sequence ID" value="RIB25608.1"/>
    <property type="molecule type" value="Genomic_DNA"/>
</dbReference>
<evidence type="ECO:0000313" key="2">
    <source>
        <dbReference type="EMBL" id="RIB25608.1"/>
    </source>
</evidence>
<keyword evidence="1" id="KW-0472">Membrane</keyword>
<dbReference type="AlphaFoldDB" id="A0A397VUJ1"/>
<evidence type="ECO:0000313" key="3">
    <source>
        <dbReference type="Proteomes" id="UP000266673"/>
    </source>
</evidence>
<evidence type="ECO:0000256" key="1">
    <source>
        <dbReference type="SAM" id="Phobius"/>
    </source>
</evidence>
<proteinExistence type="predicted"/>
<name>A0A397VUJ1_9GLOM</name>
<protein>
    <submittedName>
        <fullName evidence="2">Uncharacterized protein</fullName>
    </submittedName>
</protein>
<feature type="transmembrane region" description="Helical" evidence="1">
    <location>
        <begin position="197"/>
        <end position="216"/>
    </location>
</feature>
<feature type="transmembrane region" description="Helical" evidence="1">
    <location>
        <begin position="22"/>
        <end position="42"/>
    </location>
</feature>
<sequence>MFILDPFRPLRGSDDTPPLRRWRTIIIAIILVLLTVLFSVLAEQMFEEEPSIKISYNKSSDAILMPNLLFTFNKKFSLRCDGFPDCGKYFVNTSIEDNAIYKSVSEPEMKFIWYLPNGTIRFKEKSKKFTFFIDINDPTYNNLNEPDDFIINVFDSEIMPYITKLNGANFFAALHIKPWTLMTGVEKEQKTHNITNVLGTISAIYGSMFAIYLFLFKKDLSSGEPYGLIYDFYNKDKKKVKKQNDESKNRQT</sequence>